<proteinExistence type="predicted"/>
<protein>
    <submittedName>
        <fullName evidence="1">Uncharacterized protein</fullName>
    </submittedName>
</protein>
<sequence>MSDIDKVKALIVQHAAGGISAPELFLRLMPQGAHLAGIEIQMTLFALQEEGRLYGQEVEGQWWYTSIDQNDPASAAPEYSPQFAERIIAASCGAFQEIDADDLIKQLDDMIAQARRGQTDTQ</sequence>
<keyword evidence="2" id="KW-1185">Reference proteome</keyword>
<organism evidence="1 2">
    <name type="scientific">Pseudomonas putida NBRC 14164</name>
    <dbReference type="NCBI Taxonomy" id="1211579"/>
    <lineage>
        <taxon>Bacteria</taxon>
        <taxon>Pseudomonadati</taxon>
        <taxon>Pseudomonadota</taxon>
        <taxon>Gammaproteobacteria</taxon>
        <taxon>Pseudomonadales</taxon>
        <taxon>Pseudomonadaceae</taxon>
        <taxon>Pseudomonas</taxon>
    </lineage>
</organism>
<dbReference type="GeneID" id="45526092"/>
<name>A0ABM7EKR4_PSEPU</name>
<evidence type="ECO:0000313" key="2">
    <source>
        <dbReference type="Proteomes" id="UP000016702"/>
    </source>
</evidence>
<accession>A0ABM7EKR4</accession>
<dbReference type="RefSeq" id="WP_016501563.1">
    <property type="nucleotide sequence ID" value="NC_021505.1"/>
</dbReference>
<gene>
    <name evidence="1" type="ORF">PP4_46110</name>
</gene>
<reference evidence="1 2" key="1">
    <citation type="journal article" date="2014" name="Genome Announc.">
        <title>The Complete Genome Sequence of Pseudomonas putida NBRC 14164T Confirms High Intraspecies Variation.</title>
        <authorList>
            <person name="Ohji S."/>
            <person name="Yamazoe A."/>
            <person name="Hosoyama A."/>
            <person name="Tsuchikane K."/>
            <person name="Ezaki T."/>
            <person name="Fujita N."/>
        </authorList>
    </citation>
    <scope>NUCLEOTIDE SEQUENCE [LARGE SCALE GENOMIC DNA]</scope>
    <source>
        <strain evidence="1 2">NBRC 14164</strain>
    </source>
</reference>
<dbReference type="EMBL" id="AP013070">
    <property type="protein sequence ID" value="BAN56464.1"/>
    <property type="molecule type" value="Genomic_DNA"/>
</dbReference>
<dbReference type="Proteomes" id="UP000016702">
    <property type="component" value="Chromosome"/>
</dbReference>
<evidence type="ECO:0000313" key="1">
    <source>
        <dbReference type="EMBL" id="BAN56464.1"/>
    </source>
</evidence>